<reference evidence="2" key="1">
    <citation type="submission" date="2018-03" db="EMBL/GenBank/DDBJ databases">
        <authorList>
            <person name="Blom J."/>
        </authorList>
    </citation>
    <scope>NUCLEOTIDE SEQUENCE [LARGE SCALE GENOMIC DNA]</scope>
    <source>
        <strain evidence="2">KPC-SM-21</strain>
    </source>
</reference>
<name>A0A2U3MWB6_9GAMM</name>
<proteinExistence type="predicted"/>
<evidence type="ECO:0000313" key="2">
    <source>
        <dbReference type="Proteomes" id="UP000245974"/>
    </source>
</evidence>
<protein>
    <recommendedName>
        <fullName evidence="3">Lipoprotein</fullName>
    </recommendedName>
</protein>
<keyword evidence="2" id="KW-1185">Reference proteome</keyword>
<dbReference type="AlphaFoldDB" id="A0A2U3MWB6"/>
<dbReference type="InParanoid" id="A0A2U3MWB6"/>
<evidence type="ECO:0008006" key="3">
    <source>
        <dbReference type="Google" id="ProtNLM"/>
    </source>
</evidence>
<accession>A0A2U3MWB6</accession>
<sequence>MQKALFNLKKVVLTLTMGAALTGCYTDKTVSVLVQTPMMILRKK</sequence>
<dbReference type="Proteomes" id="UP000245974">
    <property type="component" value="Unassembled WGS sequence"/>
</dbReference>
<dbReference type="EMBL" id="OOGT01000027">
    <property type="protein sequence ID" value="SPL69728.1"/>
    <property type="molecule type" value="Genomic_DNA"/>
</dbReference>
<dbReference type="PROSITE" id="PS51257">
    <property type="entry name" value="PROKAR_LIPOPROTEIN"/>
    <property type="match status" value="1"/>
</dbReference>
<gene>
    <name evidence="1" type="ORF">KPC_0906</name>
</gene>
<organism evidence="1 2">
    <name type="scientific">Acinetobacter stercoris</name>
    <dbReference type="NCBI Taxonomy" id="2126983"/>
    <lineage>
        <taxon>Bacteria</taxon>
        <taxon>Pseudomonadati</taxon>
        <taxon>Pseudomonadota</taxon>
        <taxon>Gammaproteobacteria</taxon>
        <taxon>Moraxellales</taxon>
        <taxon>Moraxellaceae</taxon>
        <taxon>Acinetobacter</taxon>
    </lineage>
</organism>
<dbReference type="RefSeq" id="WP_265735824.1">
    <property type="nucleotide sequence ID" value="NZ_OOGT01000027.1"/>
</dbReference>
<evidence type="ECO:0000313" key="1">
    <source>
        <dbReference type="EMBL" id="SPL69728.1"/>
    </source>
</evidence>